<dbReference type="EMBL" id="HACA01033602">
    <property type="protein sequence ID" value="CDW50963.1"/>
    <property type="molecule type" value="Transcribed_RNA"/>
</dbReference>
<name>A0A0K2VKH9_LEPSM</name>
<sequence length="29" mass="3252">MEGLLTVQVPLHVMSVIVTSDLVNHCRYP</sequence>
<organism evidence="1">
    <name type="scientific">Lepeophtheirus salmonis</name>
    <name type="common">Salmon louse</name>
    <name type="synonym">Caligus salmonis</name>
    <dbReference type="NCBI Taxonomy" id="72036"/>
    <lineage>
        <taxon>Eukaryota</taxon>
        <taxon>Metazoa</taxon>
        <taxon>Ecdysozoa</taxon>
        <taxon>Arthropoda</taxon>
        <taxon>Crustacea</taxon>
        <taxon>Multicrustacea</taxon>
        <taxon>Hexanauplia</taxon>
        <taxon>Copepoda</taxon>
        <taxon>Siphonostomatoida</taxon>
        <taxon>Caligidae</taxon>
        <taxon>Lepeophtheirus</taxon>
    </lineage>
</organism>
<evidence type="ECO:0000313" key="1">
    <source>
        <dbReference type="EMBL" id="CDW50963.1"/>
    </source>
</evidence>
<accession>A0A0K2VKH9</accession>
<proteinExistence type="predicted"/>
<dbReference type="AlphaFoldDB" id="A0A0K2VKH9"/>
<reference evidence="1" key="1">
    <citation type="submission" date="2014-05" db="EMBL/GenBank/DDBJ databases">
        <authorList>
            <person name="Chronopoulou M."/>
        </authorList>
    </citation>
    <scope>NUCLEOTIDE SEQUENCE</scope>
    <source>
        <tissue evidence="1">Whole organism</tissue>
    </source>
</reference>
<protein>
    <submittedName>
        <fullName evidence="1">Uncharacterized protein</fullName>
    </submittedName>
</protein>